<accession>A0A6J4MHY2</accession>
<feature type="non-terminal residue" evidence="1">
    <location>
        <position position="52"/>
    </location>
</feature>
<dbReference type="AlphaFoldDB" id="A0A6J4MHY2"/>
<sequence length="52" mass="5407">CLCVSPLFTISSFENRSCTGPLAAWRLARHIGPFPGAGVAGAAVFHPAKPAR</sequence>
<organism evidence="1">
    <name type="scientific">uncultured Gemmatimonadota bacterium</name>
    <dbReference type="NCBI Taxonomy" id="203437"/>
    <lineage>
        <taxon>Bacteria</taxon>
        <taxon>Pseudomonadati</taxon>
        <taxon>Gemmatimonadota</taxon>
        <taxon>environmental samples</taxon>
    </lineage>
</organism>
<gene>
    <name evidence="1" type="ORF">AVDCRST_MAG68-4357</name>
</gene>
<proteinExistence type="predicted"/>
<evidence type="ECO:0000313" key="1">
    <source>
        <dbReference type="EMBL" id="CAA9360077.1"/>
    </source>
</evidence>
<name>A0A6J4MHY2_9BACT</name>
<protein>
    <submittedName>
        <fullName evidence="1">Uncharacterized protein</fullName>
    </submittedName>
</protein>
<feature type="non-terminal residue" evidence="1">
    <location>
        <position position="1"/>
    </location>
</feature>
<reference evidence="1" key="1">
    <citation type="submission" date="2020-02" db="EMBL/GenBank/DDBJ databases">
        <authorList>
            <person name="Meier V. D."/>
        </authorList>
    </citation>
    <scope>NUCLEOTIDE SEQUENCE</scope>
    <source>
        <strain evidence="1">AVDCRST_MAG68</strain>
    </source>
</reference>
<dbReference type="EMBL" id="CADCTW010000200">
    <property type="protein sequence ID" value="CAA9360077.1"/>
    <property type="molecule type" value="Genomic_DNA"/>
</dbReference>